<reference evidence="4 5" key="1">
    <citation type="journal article" date="2012" name="Eukaryot. Cell">
        <title>Draft genome sequence of Wickerhamomyces ciferrii NRRL Y-1031 F-60-10.</title>
        <authorList>
            <person name="Schneider J."/>
            <person name="Andrea H."/>
            <person name="Blom J."/>
            <person name="Jaenicke S."/>
            <person name="Ruckert C."/>
            <person name="Schorsch C."/>
            <person name="Szczepanowski R."/>
            <person name="Farwick M."/>
            <person name="Goesmann A."/>
            <person name="Puhler A."/>
            <person name="Schaffer S."/>
            <person name="Tauch A."/>
            <person name="Kohler T."/>
            <person name="Brinkrolf K."/>
        </authorList>
    </citation>
    <scope>NUCLEOTIDE SEQUENCE [LARGE SCALE GENOMIC DNA]</scope>
    <source>
        <strain evidence="5">ATCC 14091 / BCRC 22168 / CBS 111 / JCM 3599 / NBRC 0793 / NRRL Y-1031 F-60-10</strain>
    </source>
</reference>
<dbReference type="STRING" id="1206466.K0KCY2"/>
<dbReference type="FunCoup" id="K0KCY2">
    <property type="interactions" value="43"/>
</dbReference>
<dbReference type="HOGENOM" id="CLU_019796_1_2_1"/>
<evidence type="ECO:0000313" key="4">
    <source>
        <dbReference type="EMBL" id="CCH40751.1"/>
    </source>
</evidence>
<keyword evidence="5" id="KW-1185">Reference proteome</keyword>
<feature type="compositionally biased region" description="Polar residues" evidence="2">
    <location>
        <begin position="1"/>
        <end position="17"/>
    </location>
</feature>
<feature type="region of interest" description="Disordered" evidence="2">
    <location>
        <begin position="1"/>
        <end position="48"/>
    </location>
</feature>
<organism evidence="4 5">
    <name type="scientific">Wickerhamomyces ciferrii (strain ATCC 14091 / BCRC 22168 / CBS 111 / JCM 3599 / NBRC 0793 / NRRL Y-1031 F-60-10)</name>
    <name type="common">Yeast</name>
    <name type="synonym">Pichia ciferrii</name>
    <dbReference type="NCBI Taxonomy" id="1206466"/>
    <lineage>
        <taxon>Eukaryota</taxon>
        <taxon>Fungi</taxon>
        <taxon>Dikarya</taxon>
        <taxon>Ascomycota</taxon>
        <taxon>Saccharomycotina</taxon>
        <taxon>Saccharomycetes</taxon>
        <taxon>Phaffomycetales</taxon>
        <taxon>Wickerhamomycetaceae</taxon>
        <taxon>Wickerhamomyces</taxon>
    </lineage>
</organism>
<dbReference type="PANTHER" id="PTHR10996">
    <property type="entry name" value="2-HYDROXYACID DEHYDROGENASE-RELATED"/>
    <property type="match status" value="1"/>
</dbReference>
<dbReference type="Gene3D" id="3.40.50.720">
    <property type="entry name" value="NAD(P)-binding Rossmann-like Domain"/>
    <property type="match status" value="2"/>
</dbReference>
<dbReference type="GO" id="GO:0016618">
    <property type="term" value="F:hydroxypyruvate reductase [NAD(P)H] activity"/>
    <property type="evidence" value="ECO:0007669"/>
    <property type="project" value="TreeGrafter"/>
</dbReference>
<evidence type="ECO:0000259" key="3">
    <source>
        <dbReference type="Pfam" id="PF02826"/>
    </source>
</evidence>
<dbReference type="InterPro" id="IPR029752">
    <property type="entry name" value="D-isomer_DH_CS1"/>
</dbReference>
<dbReference type="GO" id="GO:0016787">
    <property type="term" value="F:hydrolase activity"/>
    <property type="evidence" value="ECO:0007669"/>
    <property type="project" value="UniProtKB-KW"/>
</dbReference>
<proteinExistence type="predicted"/>
<dbReference type="AlphaFoldDB" id="K0KCY2"/>
<comment type="caution">
    <text evidence="4">The sequence shown here is derived from an EMBL/GenBank/DDBJ whole genome shotgun (WGS) entry which is preliminary data.</text>
</comment>
<evidence type="ECO:0000256" key="1">
    <source>
        <dbReference type="ARBA" id="ARBA00023002"/>
    </source>
</evidence>
<evidence type="ECO:0000313" key="5">
    <source>
        <dbReference type="Proteomes" id="UP000009328"/>
    </source>
</evidence>
<dbReference type="InParanoid" id="K0KCY2"/>
<evidence type="ECO:0000256" key="2">
    <source>
        <dbReference type="SAM" id="MobiDB-lite"/>
    </source>
</evidence>
<keyword evidence="1" id="KW-0560">Oxidoreductase</keyword>
<accession>K0KCY2</accession>
<dbReference type="Proteomes" id="UP000009328">
    <property type="component" value="Unassembled WGS sequence"/>
</dbReference>
<dbReference type="InterPro" id="IPR036291">
    <property type="entry name" value="NAD(P)-bd_dom_sf"/>
</dbReference>
<dbReference type="PROSITE" id="PS00065">
    <property type="entry name" value="D_2_HYDROXYACID_DH_1"/>
    <property type="match status" value="1"/>
</dbReference>
<protein>
    <submittedName>
        <fullName evidence="4">Adenosylhomocysteinase</fullName>
        <ecNumber evidence="4">3.3.1.1</ecNumber>
    </submittedName>
</protein>
<dbReference type="EC" id="3.3.1.1" evidence="4"/>
<dbReference type="InterPro" id="IPR006140">
    <property type="entry name" value="D-isomer_DH_NAD-bd"/>
</dbReference>
<feature type="domain" description="D-isomer specific 2-hydroxyacid dehydrogenase NAD-binding" evidence="3">
    <location>
        <begin position="222"/>
        <end position="369"/>
    </location>
</feature>
<gene>
    <name evidence="4" type="ORF">BN7_285</name>
</gene>
<name>K0KCY2_WICCF</name>
<dbReference type="EMBL" id="CAIF01000005">
    <property type="protein sequence ID" value="CCH40751.1"/>
    <property type="molecule type" value="Genomic_DNA"/>
</dbReference>
<dbReference type="GO" id="GO:0030267">
    <property type="term" value="F:glyoxylate reductase (NADPH) activity"/>
    <property type="evidence" value="ECO:0007669"/>
    <property type="project" value="TreeGrafter"/>
</dbReference>
<dbReference type="InterPro" id="IPR050223">
    <property type="entry name" value="D-isomer_2-hydroxyacid_DH"/>
</dbReference>
<keyword evidence="4" id="KW-0378">Hydrolase</keyword>
<dbReference type="Pfam" id="PF02826">
    <property type="entry name" value="2-Hacid_dh_C"/>
    <property type="match status" value="1"/>
</dbReference>
<dbReference type="SUPFAM" id="SSF52283">
    <property type="entry name" value="Formate/glycerate dehydrogenase catalytic domain-like"/>
    <property type="match status" value="1"/>
</dbReference>
<sequence length="402" mass="44134">MARTTSNSNRTAINDNGYTPARRVRRQNAQVPAPASSNASNSGDTNPVDLADDIPEFKKLQQDFEVFIEVLTTPEAFLHSLKTKYNDISAIYLTFSIFKIGGLNPFIDYLPSTLKIVAISWVGHNAIDGAKLRDRGIILTNIGDASAKDVADIALFLSISVFRNTSYLEHSLRSNNGDITQAREVLGGESIDPVTKEPLPPTDPYRKNLAKFLTIGGKELNSPFGKTVGIVGLGGIGKEIAKRLNVIGLKIKYTKRKPLTEIEQEELGFPTEFVSNFNELLPQIDLLVLAVPQSPETTHLINEETIKLVKPGLRIVNIGRGAAIDEDVLLKALDDGIVNSVGLDVFKNEPHIDPRFVNRWDVTILPHMGSFTVDNFRISNATLIKNIENVLLQGGEGLFPVN</sequence>
<dbReference type="PANTHER" id="PTHR10996:SF279">
    <property type="entry name" value="2-HYDROXYACID DEHYDROGENASE YPL113C-RELATED"/>
    <property type="match status" value="1"/>
</dbReference>
<feature type="compositionally biased region" description="Low complexity" evidence="2">
    <location>
        <begin position="32"/>
        <end position="42"/>
    </location>
</feature>
<dbReference type="GO" id="GO:0005829">
    <property type="term" value="C:cytosol"/>
    <property type="evidence" value="ECO:0007669"/>
    <property type="project" value="TreeGrafter"/>
</dbReference>
<dbReference type="SUPFAM" id="SSF51735">
    <property type="entry name" value="NAD(P)-binding Rossmann-fold domains"/>
    <property type="match status" value="1"/>
</dbReference>
<dbReference type="eggNOG" id="KOG0069">
    <property type="taxonomic scope" value="Eukaryota"/>
</dbReference>
<dbReference type="GO" id="GO:0051287">
    <property type="term" value="F:NAD binding"/>
    <property type="evidence" value="ECO:0007669"/>
    <property type="project" value="InterPro"/>
</dbReference>